<dbReference type="AlphaFoldDB" id="A0AAV4YBE4"/>
<feature type="signal peptide" evidence="1">
    <location>
        <begin position="1"/>
        <end position="34"/>
    </location>
</feature>
<proteinExistence type="predicted"/>
<evidence type="ECO:0008006" key="4">
    <source>
        <dbReference type="Google" id="ProtNLM"/>
    </source>
</evidence>
<gene>
    <name evidence="2" type="ORF">CEXT_769831</name>
</gene>
<evidence type="ECO:0000313" key="2">
    <source>
        <dbReference type="EMBL" id="GIZ04742.1"/>
    </source>
</evidence>
<dbReference type="Proteomes" id="UP001054945">
    <property type="component" value="Unassembled WGS sequence"/>
</dbReference>
<dbReference type="EMBL" id="BPLR01019131">
    <property type="protein sequence ID" value="GIZ04742.1"/>
    <property type="molecule type" value="Genomic_DNA"/>
</dbReference>
<sequence length="88" mass="9458">MISGLPFGNTPSGSPLSLLPTFLLLLFTSPAGRGPNNIIFCEIEGPIDGSRRRDTPRPAVIVSEAPRLDWVNQSVSETLAPHSETTEN</sequence>
<feature type="chain" id="PRO_5043921282" description="Secreted protein" evidence="1">
    <location>
        <begin position="35"/>
        <end position="88"/>
    </location>
</feature>
<name>A0AAV4YBE4_CAEEX</name>
<keyword evidence="1" id="KW-0732">Signal</keyword>
<evidence type="ECO:0000256" key="1">
    <source>
        <dbReference type="SAM" id="SignalP"/>
    </source>
</evidence>
<keyword evidence="3" id="KW-1185">Reference proteome</keyword>
<accession>A0AAV4YBE4</accession>
<evidence type="ECO:0000313" key="3">
    <source>
        <dbReference type="Proteomes" id="UP001054945"/>
    </source>
</evidence>
<comment type="caution">
    <text evidence="2">The sequence shown here is derived from an EMBL/GenBank/DDBJ whole genome shotgun (WGS) entry which is preliminary data.</text>
</comment>
<organism evidence="2 3">
    <name type="scientific">Caerostris extrusa</name>
    <name type="common">Bark spider</name>
    <name type="synonym">Caerostris bankana</name>
    <dbReference type="NCBI Taxonomy" id="172846"/>
    <lineage>
        <taxon>Eukaryota</taxon>
        <taxon>Metazoa</taxon>
        <taxon>Ecdysozoa</taxon>
        <taxon>Arthropoda</taxon>
        <taxon>Chelicerata</taxon>
        <taxon>Arachnida</taxon>
        <taxon>Araneae</taxon>
        <taxon>Araneomorphae</taxon>
        <taxon>Entelegynae</taxon>
        <taxon>Araneoidea</taxon>
        <taxon>Araneidae</taxon>
        <taxon>Caerostris</taxon>
    </lineage>
</organism>
<protein>
    <recommendedName>
        <fullName evidence="4">Secreted protein</fullName>
    </recommendedName>
</protein>
<reference evidence="2 3" key="1">
    <citation type="submission" date="2021-06" db="EMBL/GenBank/DDBJ databases">
        <title>Caerostris extrusa draft genome.</title>
        <authorList>
            <person name="Kono N."/>
            <person name="Arakawa K."/>
        </authorList>
    </citation>
    <scope>NUCLEOTIDE SEQUENCE [LARGE SCALE GENOMIC DNA]</scope>
</reference>